<keyword evidence="7" id="KW-1185">Reference proteome</keyword>
<evidence type="ECO:0000259" key="5">
    <source>
        <dbReference type="Pfam" id="PF09745"/>
    </source>
</evidence>
<organism evidence="6 7">
    <name type="scientific">Exidia glandulosa HHB12029</name>
    <dbReference type="NCBI Taxonomy" id="1314781"/>
    <lineage>
        <taxon>Eukaryota</taxon>
        <taxon>Fungi</taxon>
        <taxon>Dikarya</taxon>
        <taxon>Basidiomycota</taxon>
        <taxon>Agaricomycotina</taxon>
        <taxon>Agaricomycetes</taxon>
        <taxon>Auriculariales</taxon>
        <taxon>Exidiaceae</taxon>
        <taxon>Exidia</taxon>
    </lineage>
</organism>
<feature type="region of interest" description="Disordered" evidence="4">
    <location>
        <begin position="300"/>
        <end position="343"/>
    </location>
</feature>
<evidence type="ECO:0000256" key="4">
    <source>
        <dbReference type="SAM" id="MobiDB-lite"/>
    </source>
</evidence>
<feature type="region of interest" description="Disordered" evidence="4">
    <location>
        <begin position="359"/>
        <end position="401"/>
    </location>
</feature>
<feature type="compositionally biased region" description="Basic and acidic residues" evidence="4">
    <location>
        <begin position="359"/>
        <end position="381"/>
    </location>
</feature>
<feature type="compositionally biased region" description="Basic and acidic residues" evidence="4">
    <location>
        <begin position="168"/>
        <end position="183"/>
    </location>
</feature>
<evidence type="ECO:0000313" key="6">
    <source>
        <dbReference type="EMBL" id="KZV90243.1"/>
    </source>
</evidence>
<dbReference type="PANTHER" id="PTHR47845:SF1">
    <property type="entry name" value="NUCLEAR SPECKLE SPLICING REGULATORY PROTEIN 1 HOMOLOG"/>
    <property type="match status" value="1"/>
</dbReference>
<evidence type="ECO:0000313" key="7">
    <source>
        <dbReference type="Proteomes" id="UP000077266"/>
    </source>
</evidence>
<dbReference type="AlphaFoldDB" id="A0A165GAV3"/>
<proteinExistence type="inferred from homology"/>
<feature type="compositionally biased region" description="Basic and acidic residues" evidence="4">
    <location>
        <begin position="325"/>
        <end position="343"/>
    </location>
</feature>
<dbReference type="InterPro" id="IPR018612">
    <property type="entry name" value="NSRP1_N"/>
</dbReference>
<feature type="compositionally biased region" description="Polar residues" evidence="4">
    <location>
        <begin position="1"/>
        <end position="16"/>
    </location>
</feature>
<feature type="compositionally biased region" description="Low complexity" evidence="4">
    <location>
        <begin position="216"/>
        <end position="229"/>
    </location>
</feature>
<keyword evidence="2 3" id="KW-0175">Coiled coil</keyword>
<dbReference type="FunCoup" id="A0A165GAV3">
    <property type="interactions" value="44"/>
</dbReference>
<dbReference type="InterPro" id="IPR053246">
    <property type="entry name" value="NS_splicing_regulatory_protein"/>
</dbReference>
<dbReference type="Proteomes" id="UP000077266">
    <property type="component" value="Unassembled WGS sequence"/>
</dbReference>
<feature type="domain" description="Nuclear speckle splicing regulatory protein 1 N-terminal" evidence="5">
    <location>
        <begin position="72"/>
        <end position="186"/>
    </location>
</feature>
<protein>
    <recommendedName>
        <fullName evidence="5">Nuclear speckle splicing regulatory protein 1 N-terminal domain-containing protein</fullName>
    </recommendedName>
</protein>
<dbReference type="InParanoid" id="A0A165GAV3"/>
<dbReference type="STRING" id="1314781.A0A165GAV3"/>
<dbReference type="Pfam" id="PF09745">
    <property type="entry name" value="NSRP1_N"/>
    <property type="match status" value="1"/>
</dbReference>
<feature type="coiled-coil region" evidence="3">
    <location>
        <begin position="123"/>
        <end position="150"/>
    </location>
</feature>
<gene>
    <name evidence="6" type="ORF">EXIGLDRAFT_617184</name>
</gene>
<dbReference type="GO" id="GO:0000381">
    <property type="term" value="P:regulation of alternative mRNA splicing, via spliceosome"/>
    <property type="evidence" value="ECO:0007669"/>
    <property type="project" value="InterPro"/>
</dbReference>
<evidence type="ECO:0000256" key="2">
    <source>
        <dbReference type="ARBA" id="ARBA00023054"/>
    </source>
</evidence>
<reference evidence="6 7" key="1">
    <citation type="journal article" date="2016" name="Mol. Biol. Evol.">
        <title>Comparative Genomics of Early-Diverging Mushroom-Forming Fungi Provides Insights into the Origins of Lignocellulose Decay Capabilities.</title>
        <authorList>
            <person name="Nagy L.G."/>
            <person name="Riley R."/>
            <person name="Tritt A."/>
            <person name="Adam C."/>
            <person name="Daum C."/>
            <person name="Floudas D."/>
            <person name="Sun H."/>
            <person name="Yadav J.S."/>
            <person name="Pangilinan J."/>
            <person name="Larsson K.H."/>
            <person name="Matsuura K."/>
            <person name="Barry K."/>
            <person name="Labutti K."/>
            <person name="Kuo R."/>
            <person name="Ohm R.A."/>
            <person name="Bhattacharya S.S."/>
            <person name="Shirouzu T."/>
            <person name="Yoshinaga Y."/>
            <person name="Martin F.M."/>
            <person name="Grigoriev I.V."/>
            <person name="Hibbett D.S."/>
        </authorList>
    </citation>
    <scope>NUCLEOTIDE SEQUENCE [LARGE SCALE GENOMIC DNA]</scope>
    <source>
        <strain evidence="6 7">HHB12029</strain>
    </source>
</reference>
<evidence type="ECO:0000256" key="3">
    <source>
        <dbReference type="SAM" id="Coils"/>
    </source>
</evidence>
<dbReference type="PANTHER" id="PTHR47845">
    <property type="entry name" value="NUCLEAR SPECKLE SPLICING REGULATORY PROTEIN 1 HOMOLOG"/>
    <property type="match status" value="1"/>
</dbReference>
<evidence type="ECO:0000256" key="1">
    <source>
        <dbReference type="ARBA" id="ARBA00010126"/>
    </source>
</evidence>
<name>A0A165GAV3_EXIGL</name>
<dbReference type="EMBL" id="KV426053">
    <property type="protein sequence ID" value="KZV90243.1"/>
    <property type="molecule type" value="Genomic_DNA"/>
</dbReference>
<sequence>MKLSFSLNAKKPNNSPAIGATKPPPKFGAFNDDNDDDQQDAPLVKEASKARGDVNRLLAAKSAAAAQTKAEKKRLAAELKVDKTVFQYDEVYDAMKTSEIKAKARKDEEAKSTKPKYIDGLLATAETRRLDRLRAEEKLMQREREEEGDEFADKETFVTPAYKAQLEATRKAEAEEKAREAAMRSKGPTSGGMAHFYKQLLDQNEEVHSAAVAATSSDSKPEASSSSSSNVPGRLTGPSLTISKPPVGPTPMPMTDLELARLAREEGKDVELNDDNQIVDKRELLSAGLNLSLPNTRHLELQARGGKKGGDEPVQTHRAVGVAASKREIDERRRREVDAQWSEERERVLAEKKRLEEEERQRLIKRRNDDSAVESARERYLARKRQKLGDGSAKPGEEQAL</sequence>
<accession>A0A165GAV3</accession>
<comment type="similarity">
    <text evidence="1">Belongs to the NSRP1 family.</text>
</comment>
<dbReference type="OrthoDB" id="446635at2759"/>
<feature type="region of interest" description="Disordered" evidence="4">
    <location>
        <begin position="1"/>
        <end position="40"/>
    </location>
</feature>
<feature type="region of interest" description="Disordered" evidence="4">
    <location>
        <begin position="167"/>
        <end position="256"/>
    </location>
</feature>